<evidence type="ECO:0000256" key="7">
    <source>
        <dbReference type="SAM" id="Coils"/>
    </source>
</evidence>
<protein>
    <recommendedName>
        <fullName evidence="2">histidine kinase</fullName>
        <ecNumber evidence="2">2.7.13.3</ecNumber>
    </recommendedName>
</protein>
<feature type="domain" description="Histidine kinase" evidence="8">
    <location>
        <begin position="1015"/>
        <end position="1266"/>
    </location>
</feature>
<dbReference type="InterPro" id="IPR000014">
    <property type="entry name" value="PAS"/>
</dbReference>
<feature type="domain" description="PAS" evidence="9">
    <location>
        <begin position="511"/>
        <end position="581"/>
    </location>
</feature>
<dbReference type="InterPro" id="IPR029016">
    <property type="entry name" value="GAF-like_dom_sf"/>
</dbReference>
<comment type="caution">
    <text evidence="11">The sequence shown here is derived from an EMBL/GenBank/DDBJ whole genome shotgun (WGS) entry which is preliminary data.</text>
</comment>
<evidence type="ECO:0000259" key="9">
    <source>
        <dbReference type="PROSITE" id="PS50112"/>
    </source>
</evidence>
<evidence type="ECO:0000256" key="5">
    <source>
        <dbReference type="ARBA" id="ARBA00022777"/>
    </source>
</evidence>
<dbReference type="EC" id="2.7.13.3" evidence="2"/>
<dbReference type="InterPro" id="IPR013655">
    <property type="entry name" value="PAS_fold_3"/>
</dbReference>
<comment type="catalytic activity">
    <reaction evidence="1">
        <text>ATP + protein L-histidine = ADP + protein N-phospho-L-histidine.</text>
        <dbReference type="EC" id="2.7.13.3"/>
    </reaction>
</comment>
<dbReference type="InterPro" id="IPR003661">
    <property type="entry name" value="HisK_dim/P_dom"/>
</dbReference>
<feature type="domain" description="PAC" evidence="10">
    <location>
        <begin position="585"/>
        <end position="637"/>
    </location>
</feature>
<keyword evidence="12" id="KW-1185">Reference proteome</keyword>
<dbReference type="InterPro" id="IPR003018">
    <property type="entry name" value="GAF"/>
</dbReference>
<dbReference type="AlphaFoldDB" id="A0A2R5FJ47"/>
<keyword evidence="4" id="KW-0808">Transferase</keyword>
<dbReference type="SMART" id="SM00091">
    <property type="entry name" value="PAS"/>
    <property type="match status" value="3"/>
</dbReference>
<dbReference type="PANTHER" id="PTHR43304">
    <property type="entry name" value="PHYTOCHROME-LIKE PROTEIN CPH1"/>
    <property type="match status" value="1"/>
</dbReference>
<dbReference type="SMART" id="SM00065">
    <property type="entry name" value="GAF"/>
    <property type="match status" value="3"/>
</dbReference>
<dbReference type="Gene3D" id="3.30.450.40">
    <property type="match status" value="2"/>
</dbReference>
<accession>A0A2R5FJ47</accession>
<evidence type="ECO:0000256" key="4">
    <source>
        <dbReference type="ARBA" id="ARBA00022679"/>
    </source>
</evidence>
<dbReference type="InterPro" id="IPR004358">
    <property type="entry name" value="Sig_transdc_His_kin-like_C"/>
</dbReference>
<evidence type="ECO:0000256" key="6">
    <source>
        <dbReference type="ARBA" id="ARBA00023012"/>
    </source>
</evidence>
<evidence type="ECO:0000259" key="8">
    <source>
        <dbReference type="PROSITE" id="PS50109"/>
    </source>
</evidence>
<proteinExistence type="predicted"/>
<dbReference type="SUPFAM" id="SSF55874">
    <property type="entry name" value="ATPase domain of HSP90 chaperone/DNA topoisomerase II/histidine kinase"/>
    <property type="match status" value="1"/>
</dbReference>
<dbReference type="SUPFAM" id="SSF55785">
    <property type="entry name" value="PYP-like sensor domain (PAS domain)"/>
    <property type="match status" value="3"/>
</dbReference>
<dbReference type="PANTHER" id="PTHR43304:SF1">
    <property type="entry name" value="PAC DOMAIN-CONTAINING PROTEIN"/>
    <property type="match status" value="1"/>
</dbReference>
<keyword evidence="5 11" id="KW-0418">Kinase</keyword>
<dbReference type="Pfam" id="PF02518">
    <property type="entry name" value="HATPase_c"/>
    <property type="match status" value="1"/>
</dbReference>
<keyword evidence="6" id="KW-0902">Two-component regulatory system</keyword>
<dbReference type="PROSITE" id="PS50109">
    <property type="entry name" value="HIS_KIN"/>
    <property type="match status" value="1"/>
</dbReference>
<dbReference type="GO" id="GO:0000155">
    <property type="term" value="F:phosphorelay sensor kinase activity"/>
    <property type="evidence" value="ECO:0007669"/>
    <property type="project" value="InterPro"/>
</dbReference>
<dbReference type="RefSeq" id="WP_109008721.1">
    <property type="nucleotide sequence ID" value="NZ_BDUD01000001.1"/>
</dbReference>
<dbReference type="InterPro" id="IPR036890">
    <property type="entry name" value="HATPase_C_sf"/>
</dbReference>
<dbReference type="Gene3D" id="3.30.565.10">
    <property type="entry name" value="Histidine kinase-like ATPase, C-terminal domain"/>
    <property type="match status" value="1"/>
</dbReference>
<sequence>MVNEKSQNAINQIEETIKDEQAIDAFIDSSNKCKQAELEDIIVSHQILNCIPTLREISEETLNIANQSLAIAFEEQAAEFKKVLSKLNNEIAKRQEAETHLCQKILENQAILQSNTDLYFRIDADANILDYQIQNFQIINKLTEVVIGKNFLEYLPDNIINRYQEAILQVQKSKSSVKFEYFVLEENSNFEAKLLPLAEQQIIILLSQSKQLAFANNYINFQRIVENSNNIIFALTLEGIFSYVSPNWTEILGHEIAELEGNSFAPFVHPDDLPMCADYFQRVLTTGEKQEPIEYRVKHKNGTWQWHTSNSSAIKDANGNFLYFVGICHDTSDRKHAQEALAERSQLANFRADVDAALAQSQTLESMMHRCTEALVEHINAAFARIWILNKQENVLELQASSGMYTHIDGPHRRVPVGQFKIGLIAQESKPHLTNSVLTDPRVSNQEWAKREGMVAFAGYPLIIEGETVGVIAMFSRQIITESVFNALGFAAQEIAIGIKRKQAEVALRESEARFRHLVETTNDGVWELDQEGVYTYVSQKIADILGYEAKEVLGKTLFDLMPPAEANRVQKIFQVLSNSKQPLINFENKTLHKNGQLLVLETNGVPFFDESGNYLGYRGVYQDITERKQAEEALQALVAGTAAVTGEEFFPVLVRHLANALGVCYVILAERITGDSDRARVLSFWAGGKLSETFTEYALANTPCEVVLQEGMRSYPCHIQQLFPQAKDLVMLEAESYLGTPLVDTFGIPIGHLCVLDTKPILQEERAKAILSIFAARATAELQRQCTETALRQSEAKYRAIAQREALLNHLASQIRASLELNYILKTAVEEIRNLFQIDYCAFFWYRQNTDLPYWECVYEAEHFTSPNLLTAEAIHIEFEIIAAKTLNREIIRIDDVLTHDERTIQQFLNDFGFTAFMSLPVHTQSGEIGAFICGYCSGFRPWQETEVELLQAVTVQLAIAIDQAKLYTHSRLTAQTAQEKAQQLEAALLELQQTQAQLIQTEKMSSLGQLVAGIAHEINNPINFIYGNIKHTDEYVTDLLHLVEIFQEHHSPLSTEIQTQIEDIDLDFLYQDLPKVLHSMKVGAERIRQIVLSLRNFSRLDENGIKAVDIHEGINSTLLLLRSRLKAKAERPEIQIIQEYGNLPQVLCNAGQMNQVFMNLLTNAIDALEEGVGEETLPTAQIRIRTLVQEDECIIRIADNGSGMTDEVRNHIFDPFFTTKPVGKGTGMGLSVCYQIVVKNHRGKFQCISAPGAGAEFIITIPIH</sequence>
<feature type="coiled-coil region" evidence="7">
    <location>
        <begin position="70"/>
        <end position="97"/>
    </location>
</feature>
<dbReference type="SMART" id="SM00388">
    <property type="entry name" value="HisKA"/>
    <property type="match status" value="1"/>
</dbReference>
<dbReference type="SUPFAM" id="SSF47384">
    <property type="entry name" value="Homodimeric domain of signal transducing histidine kinase"/>
    <property type="match status" value="1"/>
</dbReference>
<dbReference type="SMART" id="SM00387">
    <property type="entry name" value="HATPase_c"/>
    <property type="match status" value="1"/>
</dbReference>
<dbReference type="OrthoDB" id="500279at2"/>
<dbReference type="InterPro" id="IPR013767">
    <property type="entry name" value="PAS_fold"/>
</dbReference>
<dbReference type="Pfam" id="PF01590">
    <property type="entry name" value="GAF"/>
    <property type="match status" value="1"/>
</dbReference>
<dbReference type="InterPro" id="IPR001610">
    <property type="entry name" value="PAC"/>
</dbReference>
<feature type="domain" description="PAC" evidence="10">
    <location>
        <begin position="291"/>
        <end position="343"/>
    </location>
</feature>
<dbReference type="EMBL" id="BDUD01000001">
    <property type="protein sequence ID" value="GBG18776.1"/>
    <property type="molecule type" value="Genomic_DNA"/>
</dbReference>
<dbReference type="SMART" id="SM00086">
    <property type="entry name" value="PAC"/>
    <property type="match status" value="2"/>
</dbReference>
<dbReference type="CDD" id="cd00082">
    <property type="entry name" value="HisKA"/>
    <property type="match status" value="1"/>
</dbReference>
<name>A0A2R5FJ47_NOSCO</name>
<evidence type="ECO:0000256" key="3">
    <source>
        <dbReference type="ARBA" id="ARBA00022553"/>
    </source>
</evidence>
<dbReference type="PRINTS" id="PR00344">
    <property type="entry name" value="BCTRLSENSOR"/>
</dbReference>
<dbReference type="Pfam" id="PF13185">
    <property type="entry name" value="GAF_2"/>
    <property type="match status" value="1"/>
</dbReference>
<dbReference type="PROSITE" id="PS50112">
    <property type="entry name" value="PAS"/>
    <property type="match status" value="2"/>
</dbReference>
<dbReference type="Proteomes" id="UP000245124">
    <property type="component" value="Unassembled WGS sequence"/>
</dbReference>
<evidence type="ECO:0000256" key="1">
    <source>
        <dbReference type="ARBA" id="ARBA00000085"/>
    </source>
</evidence>
<organism evidence="11 12">
    <name type="scientific">Nostoc commune NIES-4072</name>
    <dbReference type="NCBI Taxonomy" id="2005467"/>
    <lineage>
        <taxon>Bacteria</taxon>
        <taxon>Bacillati</taxon>
        <taxon>Cyanobacteriota</taxon>
        <taxon>Cyanophyceae</taxon>
        <taxon>Nostocales</taxon>
        <taxon>Nostocaceae</taxon>
        <taxon>Nostoc</taxon>
    </lineage>
</organism>
<dbReference type="InterPro" id="IPR005467">
    <property type="entry name" value="His_kinase_dom"/>
</dbReference>
<evidence type="ECO:0000313" key="12">
    <source>
        <dbReference type="Proteomes" id="UP000245124"/>
    </source>
</evidence>
<dbReference type="CDD" id="cd00130">
    <property type="entry name" value="PAS"/>
    <property type="match status" value="2"/>
</dbReference>
<evidence type="ECO:0000256" key="2">
    <source>
        <dbReference type="ARBA" id="ARBA00012438"/>
    </source>
</evidence>
<dbReference type="InterPro" id="IPR035965">
    <property type="entry name" value="PAS-like_dom_sf"/>
</dbReference>
<dbReference type="GO" id="GO:0006355">
    <property type="term" value="P:regulation of DNA-templated transcription"/>
    <property type="evidence" value="ECO:0007669"/>
    <property type="project" value="InterPro"/>
</dbReference>
<dbReference type="Pfam" id="PF00989">
    <property type="entry name" value="PAS"/>
    <property type="match status" value="1"/>
</dbReference>
<evidence type="ECO:0000259" key="10">
    <source>
        <dbReference type="PROSITE" id="PS50113"/>
    </source>
</evidence>
<dbReference type="SUPFAM" id="SSF55781">
    <property type="entry name" value="GAF domain-like"/>
    <property type="match status" value="3"/>
</dbReference>
<feature type="coiled-coil region" evidence="7">
    <location>
        <begin position="976"/>
        <end position="1006"/>
    </location>
</feature>
<reference evidence="11 12" key="1">
    <citation type="submission" date="2017-06" db="EMBL/GenBank/DDBJ databases">
        <title>Genome sequencing of cyanobaciteial culture collection at National Institute for Environmental Studies (NIES).</title>
        <authorList>
            <person name="Hirose Y."/>
            <person name="Shimura Y."/>
            <person name="Fujisawa T."/>
            <person name="Nakamura Y."/>
            <person name="Kawachi M."/>
        </authorList>
    </citation>
    <scope>NUCLEOTIDE SEQUENCE [LARGE SCALE GENOMIC DNA]</scope>
    <source>
        <strain evidence="11 12">NIES-4072</strain>
    </source>
</reference>
<dbReference type="InterPro" id="IPR000700">
    <property type="entry name" value="PAS-assoc_C"/>
</dbReference>
<gene>
    <name evidence="11" type="ORF">NIES4072_24410</name>
</gene>
<feature type="domain" description="PAS" evidence="9">
    <location>
        <begin position="217"/>
        <end position="287"/>
    </location>
</feature>
<dbReference type="InterPro" id="IPR003594">
    <property type="entry name" value="HATPase_dom"/>
</dbReference>
<dbReference type="PROSITE" id="PS50113">
    <property type="entry name" value="PAC"/>
    <property type="match status" value="2"/>
</dbReference>
<dbReference type="InterPro" id="IPR036097">
    <property type="entry name" value="HisK_dim/P_sf"/>
</dbReference>
<dbReference type="Pfam" id="PF08447">
    <property type="entry name" value="PAS_3"/>
    <property type="match status" value="1"/>
</dbReference>
<dbReference type="NCBIfam" id="TIGR00229">
    <property type="entry name" value="sensory_box"/>
    <property type="match status" value="2"/>
</dbReference>
<evidence type="ECO:0000313" key="11">
    <source>
        <dbReference type="EMBL" id="GBG18776.1"/>
    </source>
</evidence>
<dbReference type="InterPro" id="IPR052162">
    <property type="entry name" value="Sensor_kinase/Photoreceptor"/>
</dbReference>
<keyword evidence="7" id="KW-0175">Coiled coil</keyword>
<keyword evidence="3" id="KW-0597">Phosphoprotein</keyword>
<dbReference type="Gene3D" id="1.10.287.130">
    <property type="match status" value="1"/>
</dbReference>
<dbReference type="Gene3D" id="3.30.450.20">
    <property type="entry name" value="PAS domain"/>
    <property type="match status" value="2"/>
</dbReference>